<dbReference type="EMBL" id="KZ821809">
    <property type="protein sequence ID" value="PYH75366.1"/>
    <property type="molecule type" value="Genomic_DNA"/>
</dbReference>
<dbReference type="RefSeq" id="XP_025485566.1">
    <property type="nucleotide sequence ID" value="XM_025633185.1"/>
</dbReference>
<reference evidence="1 2" key="1">
    <citation type="submission" date="2016-12" db="EMBL/GenBank/DDBJ databases">
        <title>The genomes of Aspergillus section Nigri reveals drivers in fungal speciation.</title>
        <authorList>
            <consortium name="DOE Joint Genome Institute"/>
            <person name="Vesth T.C."/>
            <person name="Nybo J."/>
            <person name="Theobald S."/>
            <person name="Brandl J."/>
            <person name="Frisvad J.C."/>
            <person name="Nielsen K.F."/>
            <person name="Lyhne E.K."/>
            <person name="Kogle M.E."/>
            <person name="Kuo A."/>
            <person name="Riley R."/>
            <person name="Clum A."/>
            <person name="Nolan M."/>
            <person name="Lipzen A."/>
            <person name="Salamov A."/>
            <person name="Henrissat B."/>
            <person name="Wiebenga A."/>
            <person name="De Vries R.P."/>
            <person name="Grigoriev I.V."/>
            <person name="Mortensen U.H."/>
            <person name="Andersen M.R."/>
            <person name="Baker S.E."/>
        </authorList>
    </citation>
    <scope>NUCLEOTIDE SEQUENCE [LARGE SCALE GENOMIC DNA]</scope>
    <source>
        <strain evidence="1 2">CBS 121591</strain>
    </source>
</reference>
<proteinExistence type="predicted"/>
<protein>
    <submittedName>
        <fullName evidence="1">Uncharacterized protein</fullName>
    </submittedName>
</protein>
<dbReference type="InterPro" id="IPR054208">
    <property type="entry name" value="DUF6914"/>
</dbReference>
<dbReference type="OrthoDB" id="3016366at2759"/>
<dbReference type="GeneID" id="37135926"/>
<name>A0A319BPL6_9EURO</name>
<accession>A0A319BPL6</accession>
<keyword evidence="2" id="KW-1185">Reference proteome</keyword>
<evidence type="ECO:0000313" key="2">
    <source>
        <dbReference type="Proteomes" id="UP000248340"/>
    </source>
</evidence>
<evidence type="ECO:0000313" key="1">
    <source>
        <dbReference type="EMBL" id="PYH75366.1"/>
    </source>
</evidence>
<dbReference type="Pfam" id="PF21858">
    <property type="entry name" value="DUF6914"/>
    <property type="match status" value="1"/>
</dbReference>
<dbReference type="AlphaFoldDB" id="A0A319BPL6"/>
<dbReference type="VEuPathDB" id="FungiDB:BO82DRAFT_33262"/>
<dbReference type="Proteomes" id="UP000248340">
    <property type="component" value="Unassembled WGS sequence"/>
</dbReference>
<organism evidence="1 2">
    <name type="scientific">Aspergillus uvarum CBS 121591</name>
    <dbReference type="NCBI Taxonomy" id="1448315"/>
    <lineage>
        <taxon>Eukaryota</taxon>
        <taxon>Fungi</taxon>
        <taxon>Dikarya</taxon>
        <taxon>Ascomycota</taxon>
        <taxon>Pezizomycotina</taxon>
        <taxon>Eurotiomycetes</taxon>
        <taxon>Eurotiomycetidae</taxon>
        <taxon>Eurotiales</taxon>
        <taxon>Aspergillaceae</taxon>
        <taxon>Aspergillus</taxon>
        <taxon>Aspergillus subgen. Circumdati</taxon>
    </lineage>
</organism>
<sequence>MCKQNRLIHRFSIRVRFSYFKMSLSSLKINGLYILLFIRDDPPAQNDFHWGLYLHRNSETGGTKYHIKQQGSGWITDHGPTAGVFKSFLLIGLFRIADVPMGWENHLDQTLKTYDNRLNTPGTTCRVWVFWVLGLLQKPIAGKTILKCDNLQSLEAEVKNWGNANAASAAENLQPRPLGASTLCGL</sequence>
<gene>
    <name evidence="1" type="ORF">BO82DRAFT_33262</name>
</gene>